<dbReference type="AlphaFoldDB" id="A0A8T0GRE6"/>
<dbReference type="InterPro" id="IPR032861">
    <property type="entry name" value="TAXi_N"/>
</dbReference>
<dbReference type="EMBL" id="CM026430">
    <property type="protein sequence ID" value="KAG0560869.1"/>
    <property type="molecule type" value="Genomic_DNA"/>
</dbReference>
<sequence length="277" mass="30261">MKLGDPPKPFYLHIDTGSGQTWVLCANGETLSIISSLGPNGLLVTEEESVVACIGPTESLCRAHTSDPEHNMRCEEEDDYACFFSIMYADSSVYLGVVVNESMTLSMQDASEKRVFTLFGCVLEKHSRVEKLPLLTDGVVGLGRCEGSLVDQLWTSNVIQKKILGVCLAKELRQRSSGPLPAGRVGFISLGMDFSSKFDSQNLVWSKLAGPEKDCMLAAKLLFVIVGNRKIAIVLESDHSNNAGLTMGFDTGSEMSYFRQDVYDQLMKSGSVGDLHK</sequence>
<comment type="caution">
    <text evidence="3">The sequence shown here is derived from an EMBL/GenBank/DDBJ whole genome shotgun (WGS) entry which is preliminary data.</text>
</comment>
<dbReference type="CDD" id="cd05471">
    <property type="entry name" value="pepsin_like"/>
    <property type="match status" value="1"/>
</dbReference>
<dbReference type="Pfam" id="PF14543">
    <property type="entry name" value="TAXi_N"/>
    <property type="match status" value="1"/>
</dbReference>
<dbReference type="InterPro" id="IPR001461">
    <property type="entry name" value="Aspartic_peptidase_A1"/>
</dbReference>
<evidence type="ECO:0000259" key="2">
    <source>
        <dbReference type="PROSITE" id="PS51767"/>
    </source>
</evidence>
<dbReference type="InterPro" id="IPR033121">
    <property type="entry name" value="PEPTIDASE_A1"/>
</dbReference>
<dbReference type="GO" id="GO:0006508">
    <property type="term" value="P:proteolysis"/>
    <property type="evidence" value="ECO:0007669"/>
    <property type="project" value="InterPro"/>
</dbReference>
<dbReference type="InterPro" id="IPR021109">
    <property type="entry name" value="Peptidase_aspartic_dom_sf"/>
</dbReference>
<dbReference type="Gene3D" id="2.40.70.10">
    <property type="entry name" value="Acid Proteases"/>
    <property type="match status" value="1"/>
</dbReference>
<organism evidence="3 4">
    <name type="scientific">Ceratodon purpureus</name>
    <name type="common">Fire moss</name>
    <name type="synonym">Dicranum purpureum</name>
    <dbReference type="NCBI Taxonomy" id="3225"/>
    <lineage>
        <taxon>Eukaryota</taxon>
        <taxon>Viridiplantae</taxon>
        <taxon>Streptophyta</taxon>
        <taxon>Embryophyta</taxon>
        <taxon>Bryophyta</taxon>
        <taxon>Bryophytina</taxon>
        <taxon>Bryopsida</taxon>
        <taxon>Dicranidae</taxon>
        <taxon>Pseudoditrichales</taxon>
        <taxon>Ditrichaceae</taxon>
        <taxon>Ceratodon</taxon>
    </lineage>
</organism>
<gene>
    <name evidence="3" type="ORF">KC19_9G020700</name>
</gene>
<evidence type="ECO:0000313" key="3">
    <source>
        <dbReference type="EMBL" id="KAG0560869.1"/>
    </source>
</evidence>
<name>A0A8T0GRE6_CERPU</name>
<comment type="similarity">
    <text evidence="1">Belongs to the peptidase A1 family.</text>
</comment>
<dbReference type="Proteomes" id="UP000822688">
    <property type="component" value="Chromosome 9"/>
</dbReference>
<feature type="domain" description="Peptidase A1" evidence="2">
    <location>
        <begin position="1"/>
        <end position="277"/>
    </location>
</feature>
<accession>A0A8T0GRE6</accession>
<dbReference type="GO" id="GO:0004190">
    <property type="term" value="F:aspartic-type endopeptidase activity"/>
    <property type="evidence" value="ECO:0007669"/>
    <property type="project" value="InterPro"/>
</dbReference>
<dbReference type="PANTHER" id="PTHR13683">
    <property type="entry name" value="ASPARTYL PROTEASES"/>
    <property type="match status" value="1"/>
</dbReference>
<protein>
    <recommendedName>
        <fullName evidence="2">Peptidase A1 domain-containing protein</fullName>
    </recommendedName>
</protein>
<dbReference type="InterPro" id="IPR034164">
    <property type="entry name" value="Pepsin-like_dom"/>
</dbReference>
<reference evidence="3" key="1">
    <citation type="submission" date="2020-06" db="EMBL/GenBank/DDBJ databases">
        <title>WGS assembly of Ceratodon purpureus strain R40.</title>
        <authorList>
            <person name="Carey S.B."/>
            <person name="Jenkins J."/>
            <person name="Shu S."/>
            <person name="Lovell J.T."/>
            <person name="Sreedasyam A."/>
            <person name="Maumus F."/>
            <person name="Tiley G.P."/>
            <person name="Fernandez-Pozo N."/>
            <person name="Barry K."/>
            <person name="Chen C."/>
            <person name="Wang M."/>
            <person name="Lipzen A."/>
            <person name="Daum C."/>
            <person name="Saski C.A."/>
            <person name="Payton A.C."/>
            <person name="Mcbreen J.C."/>
            <person name="Conrad R.E."/>
            <person name="Kollar L.M."/>
            <person name="Olsson S."/>
            <person name="Huttunen S."/>
            <person name="Landis J.B."/>
            <person name="Wickett N.J."/>
            <person name="Johnson M.G."/>
            <person name="Rensing S.A."/>
            <person name="Grimwood J."/>
            <person name="Schmutz J."/>
            <person name="Mcdaniel S.F."/>
        </authorList>
    </citation>
    <scope>NUCLEOTIDE SEQUENCE</scope>
    <source>
        <strain evidence="3">R40</strain>
    </source>
</reference>
<evidence type="ECO:0000313" key="4">
    <source>
        <dbReference type="Proteomes" id="UP000822688"/>
    </source>
</evidence>
<keyword evidence="4" id="KW-1185">Reference proteome</keyword>
<proteinExistence type="inferred from homology"/>
<dbReference type="SUPFAM" id="SSF50630">
    <property type="entry name" value="Acid proteases"/>
    <property type="match status" value="1"/>
</dbReference>
<evidence type="ECO:0000256" key="1">
    <source>
        <dbReference type="ARBA" id="ARBA00007447"/>
    </source>
</evidence>
<dbReference type="PANTHER" id="PTHR13683:SF316">
    <property type="entry name" value="ASPARTYL PROTEASE APCB1"/>
    <property type="match status" value="1"/>
</dbReference>
<dbReference type="PROSITE" id="PS51767">
    <property type="entry name" value="PEPTIDASE_A1"/>
    <property type="match status" value="1"/>
</dbReference>